<keyword evidence="6" id="KW-0472">Membrane</keyword>
<dbReference type="InterPro" id="IPR036890">
    <property type="entry name" value="HATPase_C_sf"/>
</dbReference>
<comment type="catalytic activity">
    <reaction evidence="1">
        <text>ATP + protein L-histidine = ADP + protein N-phospho-L-histidine.</text>
        <dbReference type="EC" id="2.7.13.3"/>
    </reaction>
</comment>
<dbReference type="SMART" id="SM00387">
    <property type="entry name" value="HATPase_c"/>
    <property type="match status" value="1"/>
</dbReference>
<keyword evidence="6" id="KW-0812">Transmembrane</keyword>
<gene>
    <name evidence="8" type="ORF">SAMN05444682_11573</name>
</gene>
<keyword evidence="4" id="KW-0808">Transferase</keyword>
<evidence type="ECO:0000256" key="5">
    <source>
        <dbReference type="ARBA" id="ARBA00022777"/>
    </source>
</evidence>
<dbReference type="PANTHER" id="PTHR43547:SF2">
    <property type="entry name" value="HYBRID SIGNAL TRANSDUCTION HISTIDINE KINASE C"/>
    <property type="match status" value="1"/>
</dbReference>
<dbReference type="Proteomes" id="UP000198670">
    <property type="component" value="Unassembled WGS sequence"/>
</dbReference>
<feature type="transmembrane region" description="Helical" evidence="6">
    <location>
        <begin position="247"/>
        <end position="268"/>
    </location>
</feature>
<proteinExistence type="predicted"/>
<dbReference type="PANTHER" id="PTHR43547">
    <property type="entry name" value="TWO-COMPONENT HISTIDINE KINASE"/>
    <property type="match status" value="1"/>
</dbReference>
<dbReference type="Gene3D" id="1.10.287.130">
    <property type="match status" value="1"/>
</dbReference>
<dbReference type="FunFam" id="3.30.565.10:FF:000006">
    <property type="entry name" value="Sensor histidine kinase WalK"/>
    <property type="match status" value="1"/>
</dbReference>
<dbReference type="AlphaFoldDB" id="A0A1I3UU04"/>
<dbReference type="SUPFAM" id="SSF55874">
    <property type="entry name" value="ATPase domain of HSP90 chaperone/DNA topoisomerase II/histidine kinase"/>
    <property type="match status" value="1"/>
</dbReference>
<dbReference type="CDD" id="cd00075">
    <property type="entry name" value="HATPase"/>
    <property type="match status" value="1"/>
</dbReference>
<dbReference type="InterPro" id="IPR005467">
    <property type="entry name" value="His_kinase_dom"/>
</dbReference>
<dbReference type="InterPro" id="IPR003594">
    <property type="entry name" value="HATPase_dom"/>
</dbReference>
<dbReference type="Gene3D" id="3.30.565.10">
    <property type="entry name" value="Histidine kinase-like ATPase, C-terminal domain"/>
    <property type="match status" value="1"/>
</dbReference>
<protein>
    <recommendedName>
        <fullName evidence="2">histidine kinase</fullName>
        <ecNumber evidence="2">2.7.13.3</ecNumber>
    </recommendedName>
</protein>
<dbReference type="EC" id="2.7.13.3" evidence="2"/>
<evidence type="ECO:0000256" key="4">
    <source>
        <dbReference type="ARBA" id="ARBA00022679"/>
    </source>
</evidence>
<evidence type="ECO:0000256" key="1">
    <source>
        <dbReference type="ARBA" id="ARBA00000085"/>
    </source>
</evidence>
<dbReference type="InterPro" id="IPR003661">
    <property type="entry name" value="HisK_dim/P_dom"/>
</dbReference>
<reference evidence="8 9" key="1">
    <citation type="submission" date="2016-10" db="EMBL/GenBank/DDBJ databases">
        <authorList>
            <person name="de Groot N.N."/>
        </authorList>
    </citation>
    <scope>NUCLEOTIDE SEQUENCE [LARGE SCALE GENOMIC DNA]</scope>
    <source>
        <strain evidence="8 9">RK1</strain>
    </source>
</reference>
<dbReference type="InterPro" id="IPR004358">
    <property type="entry name" value="Sig_transdc_His_kin-like_C"/>
</dbReference>
<sequence>MMARRIRLIAIMVSCSLAGILLLQGYWLYNSYRLSTQQFEKEVLNVLKRLEHGHALAEIESMGFFADSTGKNDTARLARMVDFLLTGPHLPPIKPTHELPKDRRIITESKMMVAMLADSLNITQHGKADSLMKIRKRVGDTKFMDVGAGKQVFTVNTNYDYTKSEFAGFSSLLAQEIDSLLQEAGIGSTYAFKLSNFNGGGDTYVSDRKVFNGQLRKADRNAKIGVAKPYRLTLAIANDMSYILKNMLWVLMASLAIVGITAWAYVVMLRTIFQQKRLSDVKTDFINNMTHEFKTPIATVSLAVEALQHFDVMNKPEQTREYLDICRNELNRISVMVEKVLKMAAFERLDIKLSLQKTDIGKMVADVVENMRPQWEKREAKVNINTEGGVEANVDRTHMANVVYNLIDNSLKYTDKIPEIEIFCGITDSRQVRLTVRDNGVGIPSTYLVRIFENFFRVPTGNIHNAKGFGLGLGYVATIVKKHRGNIDVKSTVGTGSTFTIVLPTDGFLQGTN</sequence>
<dbReference type="RefSeq" id="WP_090631986.1">
    <property type="nucleotide sequence ID" value="NZ_FOQO01000015.1"/>
</dbReference>
<dbReference type="InterPro" id="IPR036097">
    <property type="entry name" value="HisK_dim/P_sf"/>
</dbReference>
<dbReference type="SMART" id="SM00388">
    <property type="entry name" value="HisKA"/>
    <property type="match status" value="1"/>
</dbReference>
<evidence type="ECO:0000313" key="9">
    <source>
        <dbReference type="Proteomes" id="UP000198670"/>
    </source>
</evidence>
<dbReference type="CDD" id="cd00082">
    <property type="entry name" value="HisKA"/>
    <property type="match status" value="1"/>
</dbReference>
<dbReference type="PROSITE" id="PS50109">
    <property type="entry name" value="HIS_KIN"/>
    <property type="match status" value="1"/>
</dbReference>
<dbReference type="PRINTS" id="PR00344">
    <property type="entry name" value="BCTRLSENSOR"/>
</dbReference>
<feature type="domain" description="Histidine kinase" evidence="7">
    <location>
        <begin position="288"/>
        <end position="507"/>
    </location>
</feature>
<feature type="transmembrane region" description="Helical" evidence="6">
    <location>
        <begin position="7"/>
        <end position="29"/>
    </location>
</feature>
<dbReference type="EMBL" id="FOQO01000015">
    <property type="protein sequence ID" value="SFJ86824.1"/>
    <property type="molecule type" value="Genomic_DNA"/>
</dbReference>
<keyword evidence="5 8" id="KW-0418">Kinase</keyword>
<name>A0A1I3UU04_9SPHI</name>
<keyword evidence="9" id="KW-1185">Reference proteome</keyword>
<dbReference type="GO" id="GO:0000155">
    <property type="term" value="F:phosphorelay sensor kinase activity"/>
    <property type="evidence" value="ECO:0007669"/>
    <property type="project" value="InterPro"/>
</dbReference>
<dbReference type="OrthoDB" id="921707at2"/>
<evidence type="ECO:0000256" key="6">
    <source>
        <dbReference type="SAM" id="Phobius"/>
    </source>
</evidence>
<evidence type="ECO:0000256" key="3">
    <source>
        <dbReference type="ARBA" id="ARBA00022553"/>
    </source>
</evidence>
<evidence type="ECO:0000256" key="2">
    <source>
        <dbReference type="ARBA" id="ARBA00012438"/>
    </source>
</evidence>
<accession>A0A1I3UU04</accession>
<keyword evidence="3" id="KW-0597">Phosphoprotein</keyword>
<dbReference type="SUPFAM" id="SSF47384">
    <property type="entry name" value="Homodimeric domain of signal transducing histidine kinase"/>
    <property type="match status" value="1"/>
</dbReference>
<organism evidence="8 9">
    <name type="scientific">Parapedobacter indicus</name>
    <dbReference type="NCBI Taxonomy" id="1477437"/>
    <lineage>
        <taxon>Bacteria</taxon>
        <taxon>Pseudomonadati</taxon>
        <taxon>Bacteroidota</taxon>
        <taxon>Sphingobacteriia</taxon>
        <taxon>Sphingobacteriales</taxon>
        <taxon>Sphingobacteriaceae</taxon>
        <taxon>Parapedobacter</taxon>
    </lineage>
</organism>
<dbReference type="Pfam" id="PF00512">
    <property type="entry name" value="HisKA"/>
    <property type="match status" value="1"/>
</dbReference>
<evidence type="ECO:0000259" key="7">
    <source>
        <dbReference type="PROSITE" id="PS50109"/>
    </source>
</evidence>
<dbReference type="Pfam" id="PF02518">
    <property type="entry name" value="HATPase_c"/>
    <property type="match status" value="1"/>
</dbReference>
<evidence type="ECO:0000313" key="8">
    <source>
        <dbReference type="EMBL" id="SFJ86824.1"/>
    </source>
</evidence>
<dbReference type="STRING" id="1477437.SAMN05444682_11573"/>
<keyword evidence="6" id="KW-1133">Transmembrane helix</keyword>